<evidence type="ECO:0000256" key="2">
    <source>
        <dbReference type="ARBA" id="ARBA00022490"/>
    </source>
</evidence>
<name>A0A2P6QPB5_ROSCH</name>
<dbReference type="AlphaFoldDB" id="A0A2P6QPB5"/>
<dbReference type="Proteomes" id="UP000238479">
    <property type="component" value="Chromosome 4"/>
</dbReference>
<evidence type="ECO:0000256" key="4">
    <source>
        <dbReference type="ARBA" id="ARBA00022737"/>
    </source>
</evidence>
<keyword evidence="6" id="KW-1185">Reference proteome</keyword>
<evidence type="ECO:0000256" key="3">
    <source>
        <dbReference type="ARBA" id="ARBA00022574"/>
    </source>
</evidence>
<gene>
    <name evidence="5" type="ORF">RchiOBHm_Chr4g0386811</name>
</gene>
<keyword evidence="4" id="KW-0677">Repeat</keyword>
<keyword evidence="3" id="KW-0853">WD repeat</keyword>
<protein>
    <submittedName>
        <fullName evidence="5">Uncharacterized protein</fullName>
    </submittedName>
</protein>
<reference evidence="5 6" key="1">
    <citation type="journal article" date="2018" name="Nat. Genet.">
        <title>The Rosa genome provides new insights in the design of modern roses.</title>
        <authorList>
            <person name="Bendahmane M."/>
        </authorList>
    </citation>
    <scope>NUCLEOTIDE SEQUENCE [LARGE SCALE GENOMIC DNA]</scope>
    <source>
        <strain evidence="6">cv. Old Blush</strain>
    </source>
</reference>
<dbReference type="GO" id="GO:0000932">
    <property type="term" value="C:P-body"/>
    <property type="evidence" value="ECO:0007669"/>
    <property type="project" value="TreeGrafter"/>
</dbReference>
<dbReference type="InterPro" id="IPR045152">
    <property type="entry name" value="EDC4-like"/>
</dbReference>
<evidence type="ECO:0000313" key="6">
    <source>
        <dbReference type="Proteomes" id="UP000238479"/>
    </source>
</evidence>
<keyword evidence="2" id="KW-0963">Cytoplasm</keyword>
<dbReference type="PANTHER" id="PTHR15598">
    <property type="entry name" value="ENHANCER OF MRNA-DECAPPING PROTEIN 4"/>
    <property type="match status" value="1"/>
</dbReference>
<proteinExistence type="predicted"/>
<comment type="caution">
    <text evidence="5">The sequence shown here is derived from an EMBL/GenBank/DDBJ whole genome shotgun (WGS) entry which is preliminary data.</text>
</comment>
<dbReference type="PANTHER" id="PTHR15598:SF5">
    <property type="entry name" value="ENHANCER OF MRNA-DECAPPING PROTEIN 4"/>
    <property type="match status" value="1"/>
</dbReference>
<comment type="subcellular location">
    <subcellularLocation>
        <location evidence="1">Cytoplasm</location>
    </subcellularLocation>
</comment>
<dbReference type="STRING" id="74649.A0A2P6QPB5"/>
<dbReference type="GO" id="GO:0031087">
    <property type="term" value="P:deadenylation-independent decapping of nuclear-transcribed mRNA"/>
    <property type="evidence" value="ECO:0007669"/>
    <property type="project" value="InterPro"/>
</dbReference>
<evidence type="ECO:0000313" key="5">
    <source>
        <dbReference type="EMBL" id="PRQ36016.1"/>
    </source>
</evidence>
<organism evidence="5 6">
    <name type="scientific">Rosa chinensis</name>
    <name type="common">China rose</name>
    <dbReference type="NCBI Taxonomy" id="74649"/>
    <lineage>
        <taxon>Eukaryota</taxon>
        <taxon>Viridiplantae</taxon>
        <taxon>Streptophyta</taxon>
        <taxon>Embryophyta</taxon>
        <taxon>Tracheophyta</taxon>
        <taxon>Spermatophyta</taxon>
        <taxon>Magnoliopsida</taxon>
        <taxon>eudicotyledons</taxon>
        <taxon>Gunneridae</taxon>
        <taxon>Pentapetalae</taxon>
        <taxon>rosids</taxon>
        <taxon>fabids</taxon>
        <taxon>Rosales</taxon>
        <taxon>Rosaceae</taxon>
        <taxon>Rosoideae</taxon>
        <taxon>Rosoideae incertae sedis</taxon>
        <taxon>Rosa</taxon>
    </lineage>
</organism>
<dbReference type="EMBL" id="PDCK01000042">
    <property type="protein sequence ID" value="PRQ36016.1"/>
    <property type="molecule type" value="Genomic_DNA"/>
</dbReference>
<sequence length="91" mass="10359">MKQVALWQFKSPLRRSCISSNYSQAGYDESANDYAKRFAKAETIMVTVPITKEGKRIEAALSWSMEKAVKANNVALWAQFQEENAKNEKLL</sequence>
<evidence type="ECO:0000256" key="1">
    <source>
        <dbReference type="ARBA" id="ARBA00004496"/>
    </source>
</evidence>
<accession>A0A2P6QPB5</accession>
<dbReference type="Gramene" id="PRQ36016">
    <property type="protein sequence ID" value="PRQ36016"/>
    <property type="gene ID" value="RchiOBHm_Chr4g0386811"/>
</dbReference>